<keyword evidence="2" id="KW-0963">Cytoplasm</keyword>
<keyword evidence="8" id="KW-0067">ATP-binding</keyword>
<dbReference type="InterPro" id="IPR051476">
    <property type="entry name" value="Bac_ResReg_Asp_Phosphatase"/>
</dbReference>
<evidence type="ECO:0000256" key="5">
    <source>
        <dbReference type="ARBA" id="ARBA00038253"/>
    </source>
</evidence>
<keyword evidence="8" id="KW-0547">Nucleotide-binding</keyword>
<evidence type="ECO:0000313" key="8">
    <source>
        <dbReference type="EMBL" id="MBC1303961.1"/>
    </source>
</evidence>
<dbReference type="PANTHER" id="PTHR46630">
    <property type="entry name" value="TETRATRICOPEPTIDE REPEAT PROTEIN 29"/>
    <property type="match status" value="1"/>
</dbReference>
<accession>A0ABR6SC18</accession>
<dbReference type="SMART" id="SM00028">
    <property type="entry name" value="TPR"/>
    <property type="match status" value="5"/>
</dbReference>
<reference evidence="8 9" key="1">
    <citation type="submission" date="2019-11" db="EMBL/GenBank/DDBJ databases">
        <title>Comparison of genomes from free-living endosymbiotic cyanobacteria isolated from Azolla.</title>
        <authorList>
            <person name="Thiel T."/>
            <person name="Pratte B."/>
        </authorList>
    </citation>
    <scope>NUCLEOTIDE SEQUENCE [LARGE SCALE GENOMIC DNA]</scope>
    <source>
        <strain evidence="8 9">N2B</strain>
    </source>
</reference>
<keyword evidence="3" id="KW-0677">Repeat</keyword>
<dbReference type="PROSITE" id="PS50005">
    <property type="entry name" value="TPR"/>
    <property type="match status" value="1"/>
</dbReference>
<dbReference type="InterPro" id="IPR011990">
    <property type="entry name" value="TPR-like_helical_dom_sf"/>
</dbReference>
<keyword evidence="9" id="KW-1185">Reference proteome</keyword>
<dbReference type="InterPro" id="IPR019734">
    <property type="entry name" value="TPR_rpt"/>
</dbReference>
<evidence type="ECO:0000313" key="9">
    <source>
        <dbReference type="Proteomes" id="UP000570851"/>
    </source>
</evidence>
<sequence>MGAEEALELLDSLVYRKTGERLGTTQRIILRNLWEDRKQTYQNIADICGYTEAHLKAVGAELWQILTNVLGEKVSKSNFSSVVQRLWQSQRLQKMSPIVNSVLNNGKSQELDYNFVGRDREIGELDSYVVRGAKIILIQGEGGVGKTTLARRYFKAQGFDFLELWMAKESQHIVSVESVVEEWLRVDFNEEPGKEFGINLDRLRRKLRDETRKIGVLIDNLESALDRNGQIIASRRSYVELLRVLADPSIQSITLITSRERLYESDVDLTFYPLGGLDECTWQKFFTSCQIKSNSSALSEMYKAFGGNAKAMQIISGAITTDFEGNADIYWRENKHDLLIEPELKNLVASQFDRLEQMDSEAYRLLCRLGCYRYQDVTHVSVQGLQCLLWDVPEQQARRVVRYLTDRLLIEFRKGKYWLHPVICTEAIARLKQSGEWQIANQQAAEFWNQSVTQVENPQDALMALEAYHHYMEIGDYEQAADVIIRSRPKKCDHSISLGVLFNRLGLLETLISVINPLIYNLHSDYHLNILYNLLGRAYHQIGNINLALECHYKSNKIAEKNNFLQERISSSFNLGLCYTDLWEIDKASEIFYYVKNLAATDRNYYQYVVYSLCCLAYLDSSVGNNENVTLMLREAEAGLSHDRLTSWGIGTSLLFLSLTYKNLGLIDKALLMCHQAINHCRQNQFSFLEARATSCLASLYREQGQFTVAIDKHLEAIANMNKVSDKCNLAKAYYQLGLTYQRMGEVNQSRETFHQAIVIFNDLPAPKQVEKVQITMMRLENS</sequence>
<dbReference type="Pfam" id="PF13424">
    <property type="entry name" value="TPR_12"/>
    <property type="match status" value="1"/>
</dbReference>
<dbReference type="Gene3D" id="3.40.50.300">
    <property type="entry name" value="P-loop containing nucleotide triphosphate hydrolases"/>
    <property type="match status" value="1"/>
</dbReference>
<dbReference type="Proteomes" id="UP000570851">
    <property type="component" value="Unassembled WGS sequence"/>
</dbReference>
<feature type="domain" description="vWA-MoxR associated protein N-terminal HTH" evidence="7">
    <location>
        <begin position="1"/>
        <end position="85"/>
    </location>
</feature>
<dbReference type="RefSeq" id="WP_011320136.1">
    <property type="nucleotide sequence ID" value="NZ_JACKZP010000083.1"/>
</dbReference>
<keyword evidence="4 6" id="KW-0802">TPR repeat</keyword>
<feature type="repeat" description="TPR" evidence="6">
    <location>
        <begin position="731"/>
        <end position="764"/>
    </location>
</feature>
<dbReference type="InterPro" id="IPR058651">
    <property type="entry name" value="HTH_VMAP-M9"/>
</dbReference>
<comment type="caution">
    <text evidence="8">The sequence shown here is derived from an EMBL/GenBank/DDBJ whole genome shotgun (WGS) entry which is preliminary data.</text>
</comment>
<evidence type="ECO:0000256" key="6">
    <source>
        <dbReference type="PROSITE-ProRule" id="PRU00339"/>
    </source>
</evidence>
<dbReference type="EMBL" id="JACKZP010000083">
    <property type="protein sequence ID" value="MBC1303961.1"/>
    <property type="molecule type" value="Genomic_DNA"/>
</dbReference>
<organism evidence="8 9">
    <name type="scientific">Trichormus variabilis N2B</name>
    <dbReference type="NCBI Taxonomy" id="2681315"/>
    <lineage>
        <taxon>Bacteria</taxon>
        <taxon>Bacillati</taxon>
        <taxon>Cyanobacteriota</taxon>
        <taxon>Cyanophyceae</taxon>
        <taxon>Nostocales</taxon>
        <taxon>Nostocaceae</taxon>
        <taxon>Trichormus</taxon>
    </lineage>
</organism>
<evidence type="ECO:0000259" key="7">
    <source>
        <dbReference type="Pfam" id="PF26355"/>
    </source>
</evidence>
<protein>
    <submittedName>
        <fullName evidence="8">ATP-binding protein</fullName>
    </submittedName>
</protein>
<evidence type="ECO:0000256" key="1">
    <source>
        <dbReference type="ARBA" id="ARBA00004496"/>
    </source>
</evidence>
<dbReference type="GO" id="GO:0005524">
    <property type="term" value="F:ATP binding"/>
    <property type="evidence" value="ECO:0007669"/>
    <property type="project" value="UniProtKB-KW"/>
</dbReference>
<proteinExistence type="inferred from homology"/>
<evidence type="ECO:0000256" key="3">
    <source>
        <dbReference type="ARBA" id="ARBA00022737"/>
    </source>
</evidence>
<dbReference type="InterPro" id="IPR027417">
    <property type="entry name" value="P-loop_NTPase"/>
</dbReference>
<dbReference type="Pfam" id="PF26355">
    <property type="entry name" value="HTH_VMAP-M9"/>
    <property type="match status" value="1"/>
</dbReference>
<dbReference type="Gene3D" id="1.25.40.10">
    <property type="entry name" value="Tetratricopeptide repeat domain"/>
    <property type="match status" value="2"/>
</dbReference>
<name>A0ABR6SC18_ANAVA</name>
<dbReference type="GeneID" id="58726198"/>
<comment type="similarity">
    <text evidence="5">Belongs to the Rap family.</text>
</comment>
<dbReference type="SUPFAM" id="SSF52540">
    <property type="entry name" value="P-loop containing nucleoside triphosphate hydrolases"/>
    <property type="match status" value="1"/>
</dbReference>
<comment type="subcellular location">
    <subcellularLocation>
        <location evidence="1">Cytoplasm</location>
    </subcellularLocation>
</comment>
<evidence type="ECO:0000256" key="4">
    <source>
        <dbReference type="ARBA" id="ARBA00022803"/>
    </source>
</evidence>
<dbReference type="SUPFAM" id="SSF48452">
    <property type="entry name" value="TPR-like"/>
    <property type="match status" value="1"/>
</dbReference>
<dbReference type="PANTHER" id="PTHR46630:SF1">
    <property type="entry name" value="TETRATRICOPEPTIDE REPEAT PROTEIN 29"/>
    <property type="match status" value="1"/>
</dbReference>
<gene>
    <name evidence="8" type="ORF">GNE12_18795</name>
</gene>
<evidence type="ECO:0000256" key="2">
    <source>
        <dbReference type="ARBA" id="ARBA00022490"/>
    </source>
</evidence>